<comment type="caution">
    <text evidence="3">The sequence shown here is derived from an EMBL/GenBank/DDBJ whole genome shotgun (WGS) entry which is preliminary data.</text>
</comment>
<feature type="transmembrane region" description="Helical" evidence="2">
    <location>
        <begin position="39"/>
        <end position="56"/>
    </location>
</feature>
<dbReference type="EMBL" id="WHVL01000002">
    <property type="protein sequence ID" value="MCB8888555.1"/>
    <property type="molecule type" value="Genomic_DNA"/>
</dbReference>
<evidence type="ECO:0000256" key="1">
    <source>
        <dbReference type="SAM" id="MobiDB-lite"/>
    </source>
</evidence>
<protein>
    <submittedName>
        <fullName evidence="3">Uncharacterized protein</fullName>
    </submittedName>
</protein>
<feature type="region of interest" description="Disordered" evidence="1">
    <location>
        <begin position="118"/>
        <end position="160"/>
    </location>
</feature>
<keyword evidence="2" id="KW-0812">Transmembrane</keyword>
<evidence type="ECO:0000313" key="3">
    <source>
        <dbReference type="EMBL" id="MCB8888555.1"/>
    </source>
</evidence>
<feature type="transmembrane region" description="Helical" evidence="2">
    <location>
        <begin position="12"/>
        <end position="32"/>
    </location>
</feature>
<sequence>MLFTGSMSLLWLSYYGVSLVVLIAVYFALSFLPRLPRLVITWCVAGAMWMPARFSLPLVEENEFYTGWAPAAFVSAVGFLEHNASALRGALLWLVFGIALGAAVGVALWWWRRPVERTPAKRPPEDRRPPGGEGRVSNERRAPAAKRRPGEPRRREPVIN</sequence>
<keyword evidence="2" id="KW-1133">Transmembrane helix</keyword>
<organism evidence="3 4">
    <name type="scientific">Vreelandella malpeensis</name>
    <dbReference type="NCBI Taxonomy" id="1172368"/>
    <lineage>
        <taxon>Bacteria</taxon>
        <taxon>Pseudomonadati</taxon>
        <taxon>Pseudomonadota</taxon>
        <taxon>Gammaproteobacteria</taxon>
        <taxon>Oceanospirillales</taxon>
        <taxon>Halomonadaceae</taxon>
        <taxon>Vreelandella</taxon>
    </lineage>
</organism>
<dbReference type="RefSeq" id="WP_227389231.1">
    <property type="nucleotide sequence ID" value="NZ_JBHSCJ010000010.1"/>
</dbReference>
<evidence type="ECO:0000256" key="2">
    <source>
        <dbReference type="SAM" id="Phobius"/>
    </source>
</evidence>
<proteinExistence type="predicted"/>
<dbReference type="Proteomes" id="UP001319882">
    <property type="component" value="Unassembled WGS sequence"/>
</dbReference>
<reference evidence="3 4" key="1">
    <citation type="journal article" date="2021" name="Sci. Rep.">
        <title>Genome analysis of a halophilic bacterium Halomonas malpeensis YU-PRIM-29(T) reveals its exopolysaccharide and pigment producing capabilities.</title>
        <authorList>
            <person name="Athmika"/>
            <person name="Ghate S.D."/>
            <person name="Arun A.B."/>
            <person name="Rao S.S."/>
            <person name="Kumar S.T.A."/>
            <person name="Kandiyil M.K."/>
            <person name="Saptami K."/>
            <person name="Rekha P.D."/>
        </authorList>
    </citation>
    <scope>NUCLEOTIDE SEQUENCE [LARGE SCALE GENOMIC DNA]</scope>
    <source>
        <strain evidence="4">prim 29</strain>
    </source>
</reference>
<keyword evidence="4" id="KW-1185">Reference proteome</keyword>
<gene>
    <name evidence="3" type="ORF">GEV37_05370</name>
</gene>
<name>A0ABS8DR38_9GAMM</name>
<evidence type="ECO:0000313" key="4">
    <source>
        <dbReference type="Proteomes" id="UP001319882"/>
    </source>
</evidence>
<feature type="transmembrane region" description="Helical" evidence="2">
    <location>
        <begin position="90"/>
        <end position="111"/>
    </location>
</feature>
<accession>A0ABS8DR38</accession>
<keyword evidence="2" id="KW-0472">Membrane</keyword>